<gene>
    <name evidence="3" type="primary">ISOC1_2</name>
    <name evidence="3" type="ORF">HDU87_003743</name>
</gene>
<sequence length="225" mass="24275">MTTAAKTLVSRLASAASPRPHLSLRPSSTAFLCCDMQERFRGHIWNYPHIITTAQKMLDASSLLSVPFIVCEQNPAALGHTVVEIDTSRATAVIAKTKFSMLVPEVRAQLEESGRLLSPWEDRAAVLFGIESHVCVLQTALDLIDSGFRVVVLADGVSSMNKGEVQIALARLAAAGATVATSESILFQLLGDASHARFKEFAKLTKKYQPTTNAALDALVNNVKL</sequence>
<evidence type="ECO:0000313" key="4">
    <source>
        <dbReference type="Proteomes" id="UP001212152"/>
    </source>
</evidence>
<reference evidence="3" key="1">
    <citation type="submission" date="2020-05" db="EMBL/GenBank/DDBJ databases">
        <title>Phylogenomic resolution of chytrid fungi.</title>
        <authorList>
            <person name="Stajich J.E."/>
            <person name="Amses K."/>
            <person name="Simmons R."/>
            <person name="Seto K."/>
            <person name="Myers J."/>
            <person name="Bonds A."/>
            <person name="Quandt C.A."/>
            <person name="Barry K."/>
            <person name="Liu P."/>
            <person name="Grigoriev I."/>
            <person name="Longcore J.E."/>
            <person name="James T.Y."/>
        </authorList>
    </citation>
    <scope>NUCLEOTIDE SEQUENCE</scope>
    <source>
        <strain evidence="3">JEL0379</strain>
    </source>
</reference>
<dbReference type="PANTHER" id="PTHR14119:SF3">
    <property type="entry name" value="ISOCHORISMATASE DOMAIN-CONTAINING PROTEIN 2"/>
    <property type="match status" value="1"/>
</dbReference>
<evidence type="ECO:0000256" key="1">
    <source>
        <dbReference type="ARBA" id="ARBA00006336"/>
    </source>
</evidence>
<organism evidence="3 4">
    <name type="scientific">Geranomyces variabilis</name>
    <dbReference type="NCBI Taxonomy" id="109894"/>
    <lineage>
        <taxon>Eukaryota</taxon>
        <taxon>Fungi</taxon>
        <taxon>Fungi incertae sedis</taxon>
        <taxon>Chytridiomycota</taxon>
        <taxon>Chytridiomycota incertae sedis</taxon>
        <taxon>Chytridiomycetes</taxon>
        <taxon>Spizellomycetales</taxon>
        <taxon>Powellomycetaceae</taxon>
        <taxon>Geranomyces</taxon>
    </lineage>
</organism>
<dbReference type="InterPro" id="IPR050993">
    <property type="entry name" value="Isochorismatase_domain"/>
</dbReference>
<comment type="caution">
    <text evidence="3">The sequence shown here is derived from an EMBL/GenBank/DDBJ whole genome shotgun (WGS) entry which is preliminary data.</text>
</comment>
<dbReference type="PANTHER" id="PTHR14119">
    <property type="entry name" value="HYDROLASE"/>
    <property type="match status" value="1"/>
</dbReference>
<name>A0AAD5TJJ1_9FUNG</name>
<dbReference type="SUPFAM" id="SSF52499">
    <property type="entry name" value="Isochorismatase-like hydrolases"/>
    <property type="match status" value="1"/>
</dbReference>
<feature type="domain" description="Isochorismatase-like" evidence="2">
    <location>
        <begin position="29"/>
        <end position="183"/>
    </location>
</feature>
<proteinExistence type="inferred from homology"/>
<dbReference type="Gene3D" id="3.40.50.850">
    <property type="entry name" value="Isochorismatase-like"/>
    <property type="match status" value="1"/>
</dbReference>
<protein>
    <submittedName>
        <fullName evidence="3">Isochorismatase domain-containing protein 1</fullName>
    </submittedName>
</protein>
<dbReference type="EMBL" id="JADGJQ010000028">
    <property type="protein sequence ID" value="KAJ3178191.1"/>
    <property type="molecule type" value="Genomic_DNA"/>
</dbReference>
<dbReference type="AlphaFoldDB" id="A0AAD5TJJ1"/>
<keyword evidence="4" id="KW-1185">Reference proteome</keyword>
<evidence type="ECO:0000259" key="2">
    <source>
        <dbReference type="Pfam" id="PF00857"/>
    </source>
</evidence>
<accession>A0AAD5TJJ1</accession>
<dbReference type="InterPro" id="IPR000868">
    <property type="entry name" value="Isochorismatase-like_dom"/>
</dbReference>
<dbReference type="InterPro" id="IPR036380">
    <property type="entry name" value="Isochorismatase-like_sf"/>
</dbReference>
<dbReference type="Pfam" id="PF00857">
    <property type="entry name" value="Isochorismatase"/>
    <property type="match status" value="1"/>
</dbReference>
<dbReference type="Proteomes" id="UP001212152">
    <property type="component" value="Unassembled WGS sequence"/>
</dbReference>
<comment type="similarity">
    <text evidence="1">Belongs to the isochorismatase family.</text>
</comment>
<evidence type="ECO:0000313" key="3">
    <source>
        <dbReference type="EMBL" id="KAJ3178191.1"/>
    </source>
</evidence>